<name>A0A8H6Z1B7_9AGAR</name>
<dbReference type="Proteomes" id="UP000620124">
    <property type="component" value="Unassembled WGS sequence"/>
</dbReference>
<feature type="domain" description="MYND-type" evidence="4">
    <location>
        <begin position="231"/>
        <end position="263"/>
    </location>
</feature>
<proteinExistence type="predicted"/>
<keyword evidence="6" id="KW-1185">Reference proteome</keyword>
<organism evidence="5 6">
    <name type="scientific">Mycena venus</name>
    <dbReference type="NCBI Taxonomy" id="2733690"/>
    <lineage>
        <taxon>Eukaryota</taxon>
        <taxon>Fungi</taxon>
        <taxon>Dikarya</taxon>
        <taxon>Basidiomycota</taxon>
        <taxon>Agaricomycotina</taxon>
        <taxon>Agaricomycetes</taxon>
        <taxon>Agaricomycetidae</taxon>
        <taxon>Agaricales</taxon>
        <taxon>Marasmiineae</taxon>
        <taxon>Mycenaceae</taxon>
        <taxon>Mycena</taxon>
    </lineage>
</organism>
<keyword evidence="2" id="KW-0863">Zinc-finger</keyword>
<evidence type="ECO:0000256" key="3">
    <source>
        <dbReference type="ARBA" id="ARBA00022833"/>
    </source>
</evidence>
<dbReference type="EMBL" id="JACAZI010000002">
    <property type="protein sequence ID" value="KAF7368629.1"/>
    <property type="molecule type" value="Genomic_DNA"/>
</dbReference>
<dbReference type="GO" id="GO:0008270">
    <property type="term" value="F:zinc ion binding"/>
    <property type="evidence" value="ECO:0007669"/>
    <property type="project" value="UniProtKB-KW"/>
</dbReference>
<reference evidence="5" key="1">
    <citation type="submission" date="2020-05" db="EMBL/GenBank/DDBJ databases">
        <title>Mycena genomes resolve the evolution of fungal bioluminescence.</title>
        <authorList>
            <person name="Tsai I.J."/>
        </authorList>
    </citation>
    <scope>NUCLEOTIDE SEQUENCE</scope>
    <source>
        <strain evidence="5">CCC161011</strain>
    </source>
</reference>
<dbReference type="Pfam" id="PF01753">
    <property type="entry name" value="zf-MYND"/>
    <property type="match status" value="1"/>
</dbReference>
<accession>A0A8H6Z1B7</accession>
<evidence type="ECO:0000313" key="5">
    <source>
        <dbReference type="EMBL" id="KAF7368629.1"/>
    </source>
</evidence>
<evidence type="ECO:0000256" key="2">
    <source>
        <dbReference type="ARBA" id="ARBA00022771"/>
    </source>
</evidence>
<evidence type="ECO:0000313" key="6">
    <source>
        <dbReference type="Proteomes" id="UP000620124"/>
    </source>
</evidence>
<dbReference type="Gene3D" id="6.10.140.2220">
    <property type="match status" value="1"/>
</dbReference>
<protein>
    <recommendedName>
        <fullName evidence="4">MYND-type domain-containing protein</fullName>
    </recommendedName>
</protein>
<keyword evidence="1" id="KW-0479">Metal-binding</keyword>
<dbReference type="AlphaFoldDB" id="A0A8H6Z1B7"/>
<dbReference type="SUPFAM" id="SSF144232">
    <property type="entry name" value="HIT/MYND zinc finger-like"/>
    <property type="match status" value="1"/>
</dbReference>
<evidence type="ECO:0000256" key="1">
    <source>
        <dbReference type="ARBA" id="ARBA00022723"/>
    </source>
</evidence>
<dbReference type="OrthoDB" id="432970at2759"/>
<comment type="caution">
    <text evidence="5">The sequence shown here is derived from an EMBL/GenBank/DDBJ whole genome shotgun (WGS) entry which is preliminary data.</text>
</comment>
<dbReference type="InterPro" id="IPR002893">
    <property type="entry name" value="Znf_MYND"/>
</dbReference>
<keyword evidence="3" id="KW-0862">Zinc</keyword>
<gene>
    <name evidence="5" type="ORF">MVEN_00186900</name>
</gene>
<sequence>MASSMGRTVASTPTAIRFLPTDLPGEYDPEHHSCVFAYCISMRNIRPPSAASITGKVFHGTEMLREIELATQMLEVRPAGVVKAEADAGDPVAATDYGIRLYHGLECSLDRRGSRAYLVQAAMSPAATPATKAMAHAMLLVWHTDHFNGQKTIVGRYLFAGAYHANESARIIRPVLEPGSAAAPAVLARAPTKVQVDTDRRMASVKRMERPTRYRCANPGCTIETDTGRVLRRCAGSCDADKKPSYCGVACQKADWKNHKSFCKPGAPCSVIDTSFTTIPSSRSANSGSIQVQIGGMTFSSSTMTPELMKEVKERFEC</sequence>
<evidence type="ECO:0000259" key="4">
    <source>
        <dbReference type="Pfam" id="PF01753"/>
    </source>
</evidence>